<dbReference type="EnsemblPlants" id="AES67962">
    <property type="protein sequence ID" value="AES67962"/>
    <property type="gene ID" value="MTR_2g101460"/>
</dbReference>
<evidence type="ECO:0000313" key="4">
    <source>
        <dbReference type="EnsemblPlants" id="AES67962"/>
    </source>
</evidence>
<dbReference type="PANTHER" id="PTHR46328:SF26">
    <property type="entry name" value="FAR1 DNA-BINDING DOMAIN PROTEIN"/>
    <property type="match status" value="1"/>
</dbReference>
<dbReference type="Proteomes" id="UP000265566">
    <property type="component" value="Chromosome 2"/>
</dbReference>
<dbReference type="EMBL" id="PSQE01000002">
    <property type="protein sequence ID" value="RHN76374.1"/>
    <property type="molecule type" value="Genomic_DNA"/>
</dbReference>
<dbReference type="PaxDb" id="3880-AES67962"/>
<dbReference type="KEGG" id="mtr:11441999"/>
<proteinExistence type="predicted"/>
<reference evidence="3" key="4">
    <citation type="journal article" date="2018" name="Nat. Plants">
        <title>Whole-genome landscape of Medicago truncatula symbiotic genes.</title>
        <authorList>
            <person name="Pecrix Y."/>
            <person name="Gamas P."/>
            <person name="Carrere S."/>
        </authorList>
    </citation>
    <scope>NUCLEOTIDE SEQUENCE</scope>
    <source>
        <tissue evidence="3">Leaves</tissue>
    </source>
</reference>
<protein>
    <submittedName>
        <fullName evidence="2">FAR1 DNA-binding domain protein</fullName>
    </submittedName>
    <submittedName>
        <fullName evidence="3">Putative transcription factor FAR family</fullName>
    </submittedName>
</protein>
<dbReference type="STRING" id="3880.G7IUN8"/>
<dbReference type="GO" id="GO:0003677">
    <property type="term" value="F:DNA binding"/>
    <property type="evidence" value="ECO:0007669"/>
    <property type="project" value="UniProtKB-KW"/>
</dbReference>
<accession>G7IUN8</accession>
<gene>
    <name evidence="4" type="primary">11441999</name>
    <name evidence="2" type="ordered locus">MTR_2g101460</name>
    <name evidence="3" type="ORF">MtrunA17_Chr2g0331371</name>
</gene>
<feature type="domain" description="FAR1" evidence="1">
    <location>
        <begin position="70"/>
        <end position="159"/>
    </location>
</feature>
<dbReference type="Gramene" id="rna12688">
    <property type="protein sequence ID" value="RHN76374.1"/>
    <property type="gene ID" value="gene12688"/>
</dbReference>
<evidence type="ECO:0000313" key="2">
    <source>
        <dbReference type="EMBL" id="AES67962.1"/>
    </source>
</evidence>
<dbReference type="InterPro" id="IPR004330">
    <property type="entry name" value="FAR1_DNA_bnd_dom"/>
</dbReference>
<reference evidence="4" key="3">
    <citation type="submission" date="2015-04" db="UniProtKB">
        <authorList>
            <consortium name="EnsemblPlants"/>
        </authorList>
    </citation>
    <scope>IDENTIFICATION</scope>
    <source>
        <strain evidence="4">cv. Jemalong A17</strain>
    </source>
</reference>
<reference evidence="2 5" key="2">
    <citation type="journal article" date="2014" name="BMC Genomics">
        <title>An improved genome release (version Mt4.0) for the model legume Medicago truncatula.</title>
        <authorList>
            <person name="Tang H."/>
            <person name="Krishnakumar V."/>
            <person name="Bidwell S."/>
            <person name="Rosen B."/>
            <person name="Chan A."/>
            <person name="Zhou S."/>
            <person name="Gentzbittel L."/>
            <person name="Childs K.L."/>
            <person name="Yandell M."/>
            <person name="Gundlach H."/>
            <person name="Mayer K.F."/>
            <person name="Schwartz D.C."/>
            <person name="Town C.D."/>
        </authorList>
    </citation>
    <scope>GENOME REANNOTATION</scope>
    <source>
        <strain evidence="4 5">cv. Jemalong A17</strain>
    </source>
</reference>
<dbReference type="Proteomes" id="UP000002051">
    <property type="component" value="Chromosome 2"/>
</dbReference>
<evidence type="ECO:0000313" key="5">
    <source>
        <dbReference type="Proteomes" id="UP000002051"/>
    </source>
</evidence>
<dbReference type="AlphaFoldDB" id="G7IUN8"/>
<dbReference type="Pfam" id="PF03101">
    <property type="entry name" value="FAR1"/>
    <property type="match status" value="1"/>
</dbReference>
<sequence>MANSNNEQIMSSSENTSQFMEFGDIESDMKVGFGFAIQGMEDIGKIDFKKLNASDVMKFHFPNIAVAYAFYNWYARMNGFSARRRKVRRNKNNEIIQQIFVCYRQGFREKKLENNKIRKREARADTRCGCDAKCSVHIDSGSRCWYVWDFNNDHNHSLVDDDFIAIQRFFLQTNNLMPSTVTPETKIKHRLWNYTKFKELTRSVINQTLNG</sequence>
<name>G7IUN8_MEDTR</name>
<dbReference type="HOGENOM" id="CLU_1362229_0_0_1"/>
<organism evidence="2 5">
    <name type="scientific">Medicago truncatula</name>
    <name type="common">Barrel medic</name>
    <name type="synonym">Medicago tribuloides</name>
    <dbReference type="NCBI Taxonomy" id="3880"/>
    <lineage>
        <taxon>Eukaryota</taxon>
        <taxon>Viridiplantae</taxon>
        <taxon>Streptophyta</taxon>
        <taxon>Embryophyta</taxon>
        <taxon>Tracheophyta</taxon>
        <taxon>Spermatophyta</taxon>
        <taxon>Magnoliopsida</taxon>
        <taxon>eudicotyledons</taxon>
        <taxon>Gunneridae</taxon>
        <taxon>Pentapetalae</taxon>
        <taxon>rosids</taxon>
        <taxon>fabids</taxon>
        <taxon>Fabales</taxon>
        <taxon>Fabaceae</taxon>
        <taxon>Papilionoideae</taxon>
        <taxon>50 kb inversion clade</taxon>
        <taxon>NPAAA clade</taxon>
        <taxon>Hologalegina</taxon>
        <taxon>IRL clade</taxon>
        <taxon>Trifolieae</taxon>
        <taxon>Medicago</taxon>
    </lineage>
</organism>
<keyword evidence="5" id="KW-1185">Reference proteome</keyword>
<dbReference type="EMBL" id="CM001218">
    <property type="protein sequence ID" value="AES67962.1"/>
    <property type="molecule type" value="Genomic_DNA"/>
</dbReference>
<dbReference type="OrthoDB" id="1436301at2759"/>
<keyword evidence="2" id="KW-0238">DNA-binding</keyword>
<evidence type="ECO:0000313" key="3">
    <source>
        <dbReference type="EMBL" id="RHN76374.1"/>
    </source>
</evidence>
<dbReference type="PANTHER" id="PTHR46328">
    <property type="entry name" value="FAR-RED IMPAIRED RESPONSIVE (FAR1) FAMILY PROTEIN-RELATED"/>
    <property type="match status" value="1"/>
</dbReference>
<reference evidence="2 5" key="1">
    <citation type="journal article" date="2011" name="Nature">
        <title>The Medicago genome provides insight into the evolution of rhizobial symbioses.</title>
        <authorList>
            <person name="Young N.D."/>
            <person name="Debelle F."/>
            <person name="Oldroyd G.E."/>
            <person name="Geurts R."/>
            <person name="Cannon S.B."/>
            <person name="Udvardi M.K."/>
            <person name="Benedito V.A."/>
            <person name="Mayer K.F."/>
            <person name="Gouzy J."/>
            <person name="Schoof H."/>
            <person name="Van de Peer Y."/>
            <person name="Proost S."/>
            <person name="Cook D.R."/>
            <person name="Meyers B.C."/>
            <person name="Spannagl M."/>
            <person name="Cheung F."/>
            <person name="De Mita S."/>
            <person name="Krishnakumar V."/>
            <person name="Gundlach H."/>
            <person name="Zhou S."/>
            <person name="Mudge J."/>
            <person name="Bharti A.K."/>
            <person name="Murray J.D."/>
            <person name="Naoumkina M.A."/>
            <person name="Rosen B."/>
            <person name="Silverstein K.A."/>
            <person name="Tang H."/>
            <person name="Rombauts S."/>
            <person name="Zhao P.X."/>
            <person name="Zhou P."/>
            <person name="Barbe V."/>
            <person name="Bardou P."/>
            <person name="Bechner M."/>
            <person name="Bellec A."/>
            <person name="Berger A."/>
            <person name="Berges H."/>
            <person name="Bidwell S."/>
            <person name="Bisseling T."/>
            <person name="Choisne N."/>
            <person name="Couloux A."/>
            <person name="Denny R."/>
            <person name="Deshpande S."/>
            <person name="Dai X."/>
            <person name="Doyle J.J."/>
            <person name="Dudez A.M."/>
            <person name="Farmer A.D."/>
            <person name="Fouteau S."/>
            <person name="Franken C."/>
            <person name="Gibelin C."/>
            <person name="Gish J."/>
            <person name="Goldstein S."/>
            <person name="Gonzalez A.J."/>
            <person name="Green P.J."/>
            <person name="Hallab A."/>
            <person name="Hartog M."/>
            <person name="Hua A."/>
            <person name="Humphray S.J."/>
            <person name="Jeong D.H."/>
            <person name="Jing Y."/>
            <person name="Jocker A."/>
            <person name="Kenton S.M."/>
            <person name="Kim D.J."/>
            <person name="Klee K."/>
            <person name="Lai H."/>
            <person name="Lang C."/>
            <person name="Lin S."/>
            <person name="Macmil S.L."/>
            <person name="Magdelenat G."/>
            <person name="Matthews L."/>
            <person name="McCorrison J."/>
            <person name="Monaghan E.L."/>
            <person name="Mun J.H."/>
            <person name="Najar F.Z."/>
            <person name="Nicholson C."/>
            <person name="Noirot C."/>
            <person name="O'Bleness M."/>
            <person name="Paule C.R."/>
            <person name="Poulain J."/>
            <person name="Prion F."/>
            <person name="Qin B."/>
            <person name="Qu C."/>
            <person name="Retzel E.F."/>
            <person name="Riddle C."/>
            <person name="Sallet E."/>
            <person name="Samain S."/>
            <person name="Samson N."/>
            <person name="Sanders I."/>
            <person name="Saurat O."/>
            <person name="Scarpelli C."/>
            <person name="Schiex T."/>
            <person name="Segurens B."/>
            <person name="Severin A.J."/>
            <person name="Sherrier D.J."/>
            <person name="Shi R."/>
            <person name="Sims S."/>
            <person name="Singer S.R."/>
            <person name="Sinharoy S."/>
            <person name="Sterck L."/>
            <person name="Viollet A."/>
            <person name="Wang B.B."/>
            <person name="Wang K."/>
            <person name="Wang M."/>
            <person name="Wang X."/>
            <person name="Warfsmann J."/>
            <person name="Weissenbach J."/>
            <person name="White D.D."/>
            <person name="White J.D."/>
            <person name="Wiley G.B."/>
            <person name="Wincker P."/>
            <person name="Xing Y."/>
            <person name="Yang L."/>
            <person name="Yao Z."/>
            <person name="Ying F."/>
            <person name="Zhai J."/>
            <person name="Zhou L."/>
            <person name="Zuber A."/>
            <person name="Denarie J."/>
            <person name="Dixon R.A."/>
            <person name="May G.D."/>
            <person name="Schwartz D.C."/>
            <person name="Rogers J."/>
            <person name="Quetier F."/>
            <person name="Town C.D."/>
            <person name="Roe B.A."/>
        </authorList>
    </citation>
    <scope>NUCLEOTIDE SEQUENCE [LARGE SCALE GENOMIC DNA]</scope>
    <source>
        <strain evidence="2">A17</strain>
        <strain evidence="4 5">cv. Jemalong A17</strain>
    </source>
</reference>
<evidence type="ECO:0000259" key="1">
    <source>
        <dbReference type="Pfam" id="PF03101"/>
    </source>
</evidence>